<dbReference type="InterPro" id="IPR006694">
    <property type="entry name" value="Fatty_acid_hydroxylase"/>
</dbReference>
<dbReference type="EMBL" id="VOQR01000001">
    <property type="protein sequence ID" value="TXC71068.1"/>
    <property type="molecule type" value="Genomic_DNA"/>
</dbReference>
<dbReference type="InterPro" id="IPR050307">
    <property type="entry name" value="Sterol_Desaturase_Related"/>
</dbReference>
<sequence>MSGTDTLEKPSYMVSAPITRGLDNLGRVQGGPVKQAIFTHFQPVFLIAVVGFYYYAPAAWIKPSVTLWIGIGVKLMMLAMEWISPRYKSWEHTWKELACDTFYVAMGMMIVRVVFGPINSDAIIGWFQDNFDIAKFAWFIGLPLLLQAFLISFIADYFQYWMHRAMHNWYPLWVAHAPHHYLTQLNVQKGSVGNPVEIFLIGLGVGGLFDFLPRAALLAGAFGLAVSGYQHCNIRFNTPKWWFKVFNTTEHHSLHHAQDYESTRSNYSGTWIFIDRMHGTCRDGEAELLGQDGGRRMSVWETLHYTFTEPYKLLKGKFARRDPHDTRETMGIAPAE</sequence>
<evidence type="ECO:0000256" key="4">
    <source>
        <dbReference type="ARBA" id="ARBA00023136"/>
    </source>
</evidence>
<keyword evidence="3 5" id="KW-1133">Transmembrane helix</keyword>
<keyword evidence="2 5" id="KW-0812">Transmembrane</keyword>
<comment type="caution">
    <text evidence="7">The sequence shown here is derived from an EMBL/GenBank/DDBJ whole genome shotgun (WGS) entry which is preliminary data.</text>
</comment>
<dbReference type="RefSeq" id="WP_147081989.1">
    <property type="nucleotide sequence ID" value="NZ_VOQR01000001.1"/>
</dbReference>
<reference evidence="7 8" key="1">
    <citation type="journal article" date="2013" name="Antonie Van Leeuwenhoek">
        <title>Sphingomonas ginsenosidivorax sp. nov., with the ability to transform ginsenosides.</title>
        <authorList>
            <person name="Jin X.F."/>
            <person name="Kim J.K."/>
            <person name="Liu Q.M."/>
            <person name="Kang M.S."/>
            <person name="He D."/>
            <person name="Jin F.X."/>
            <person name="Kim S.C."/>
            <person name="Im W.T."/>
        </authorList>
    </citation>
    <scope>NUCLEOTIDE SEQUENCE [LARGE SCALE GENOMIC DNA]</scope>
    <source>
        <strain evidence="7 8">KHI67</strain>
    </source>
</reference>
<dbReference type="PANTHER" id="PTHR11863">
    <property type="entry name" value="STEROL DESATURASE"/>
    <property type="match status" value="1"/>
</dbReference>
<gene>
    <name evidence="7" type="ORF">FSB78_08960</name>
</gene>
<feature type="domain" description="Fatty acid hydroxylase" evidence="6">
    <location>
        <begin position="150"/>
        <end position="280"/>
    </location>
</feature>
<feature type="transmembrane region" description="Helical" evidence="5">
    <location>
        <begin position="97"/>
        <end position="116"/>
    </location>
</feature>
<feature type="transmembrane region" description="Helical" evidence="5">
    <location>
        <begin position="67"/>
        <end position="85"/>
    </location>
</feature>
<feature type="transmembrane region" description="Helical" evidence="5">
    <location>
        <begin position="136"/>
        <end position="158"/>
    </location>
</feature>
<evidence type="ECO:0000313" key="8">
    <source>
        <dbReference type="Proteomes" id="UP000321250"/>
    </source>
</evidence>
<keyword evidence="4 5" id="KW-0472">Membrane</keyword>
<evidence type="ECO:0000313" key="7">
    <source>
        <dbReference type="EMBL" id="TXC71068.1"/>
    </source>
</evidence>
<evidence type="ECO:0000256" key="2">
    <source>
        <dbReference type="ARBA" id="ARBA00022692"/>
    </source>
</evidence>
<name>A0A5C6UGJ1_9SPHN</name>
<dbReference type="GO" id="GO:0005506">
    <property type="term" value="F:iron ion binding"/>
    <property type="evidence" value="ECO:0007669"/>
    <property type="project" value="InterPro"/>
</dbReference>
<dbReference type="Proteomes" id="UP000321250">
    <property type="component" value="Unassembled WGS sequence"/>
</dbReference>
<dbReference type="Pfam" id="PF04116">
    <property type="entry name" value="FA_hydroxylase"/>
    <property type="match status" value="1"/>
</dbReference>
<proteinExistence type="predicted"/>
<accession>A0A5C6UGJ1</accession>
<dbReference type="GO" id="GO:0008610">
    <property type="term" value="P:lipid biosynthetic process"/>
    <property type="evidence" value="ECO:0007669"/>
    <property type="project" value="InterPro"/>
</dbReference>
<comment type="subcellular location">
    <subcellularLocation>
        <location evidence="1">Membrane</location>
    </subcellularLocation>
</comment>
<protein>
    <submittedName>
        <fullName evidence="7">Sterol desaturase family protein</fullName>
    </submittedName>
</protein>
<dbReference type="AlphaFoldDB" id="A0A5C6UGJ1"/>
<evidence type="ECO:0000256" key="3">
    <source>
        <dbReference type="ARBA" id="ARBA00022989"/>
    </source>
</evidence>
<organism evidence="7 8">
    <name type="scientific">Sphingomonas ginsenosidivorax</name>
    <dbReference type="NCBI Taxonomy" id="862135"/>
    <lineage>
        <taxon>Bacteria</taxon>
        <taxon>Pseudomonadati</taxon>
        <taxon>Pseudomonadota</taxon>
        <taxon>Alphaproteobacteria</taxon>
        <taxon>Sphingomonadales</taxon>
        <taxon>Sphingomonadaceae</taxon>
        <taxon>Sphingomonas</taxon>
    </lineage>
</organism>
<dbReference type="GO" id="GO:0016491">
    <property type="term" value="F:oxidoreductase activity"/>
    <property type="evidence" value="ECO:0007669"/>
    <property type="project" value="InterPro"/>
</dbReference>
<evidence type="ECO:0000256" key="5">
    <source>
        <dbReference type="SAM" id="Phobius"/>
    </source>
</evidence>
<dbReference type="GO" id="GO:0016020">
    <property type="term" value="C:membrane"/>
    <property type="evidence" value="ECO:0007669"/>
    <property type="project" value="UniProtKB-SubCell"/>
</dbReference>
<feature type="transmembrane region" description="Helical" evidence="5">
    <location>
        <begin position="37"/>
        <end position="55"/>
    </location>
</feature>
<evidence type="ECO:0000259" key="6">
    <source>
        <dbReference type="Pfam" id="PF04116"/>
    </source>
</evidence>
<evidence type="ECO:0000256" key="1">
    <source>
        <dbReference type="ARBA" id="ARBA00004370"/>
    </source>
</evidence>
<keyword evidence="8" id="KW-1185">Reference proteome</keyword>
<dbReference type="OrthoDB" id="9770329at2"/>